<dbReference type="InterPro" id="IPR029063">
    <property type="entry name" value="SAM-dependent_MTases_sf"/>
</dbReference>
<feature type="region of interest" description="Disordered" evidence="4">
    <location>
        <begin position="1058"/>
        <end position="1079"/>
    </location>
</feature>
<dbReference type="PANTHER" id="PTHR46098:SF1">
    <property type="entry name" value="TRNA (CYTOSINE(38)-C(5))-METHYLTRANSFERASE"/>
    <property type="match status" value="1"/>
</dbReference>
<evidence type="ECO:0000256" key="4">
    <source>
        <dbReference type="SAM" id="MobiDB-lite"/>
    </source>
</evidence>
<organism evidence="5 6">
    <name type="scientific">Durusdinium trenchii</name>
    <dbReference type="NCBI Taxonomy" id="1381693"/>
    <lineage>
        <taxon>Eukaryota</taxon>
        <taxon>Sar</taxon>
        <taxon>Alveolata</taxon>
        <taxon>Dinophyceae</taxon>
        <taxon>Suessiales</taxon>
        <taxon>Symbiodiniaceae</taxon>
        <taxon>Durusdinium</taxon>
    </lineage>
</organism>
<reference evidence="5 6" key="1">
    <citation type="submission" date="2024-02" db="EMBL/GenBank/DDBJ databases">
        <authorList>
            <person name="Chen Y."/>
            <person name="Shah S."/>
            <person name="Dougan E. K."/>
            <person name="Thang M."/>
            <person name="Chan C."/>
        </authorList>
    </citation>
    <scope>NUCLEOTIDE SEQUENCE [LARGE SCALE GENOMIC DNA]</scope>
</reference>
<keyword evidence="6" id="KW-1185">Reference proteome</keyword>
<accession>A0ABP0JB25</accession>
<dbReference type="Proteomes" id="UP001642464">
    <property type="component" value="Unassembled WGS sequence"/>
</dbReference>
<evidence type="ECO:0000256" key="3">
    <source>
        <dbReference type="ARBA" id="ARBA00022691"/>
    </source>
</evidence>
<evidence type="ECO:0000256" key="1">
    <source>
        <dbReference type="ARBA" id="ARBA00022603"/>
    </source>
</evidence>
<feature type="compositionally biased region" description="Basic and acidic residues" evidence="4">
    <location>
        <begin position="1058"/>
        <end position="1074"/>
    </location>
</feature>
<sequence length="1567" mass="174379">MDDPPDSAFFHGRKGSFMSDGCEGNVLLASTVGRGIPSMVVKIHLAPCYMDLLPKGTRFVLRQFTLSFDDAGPCIVGCLHGGDLMPLILAPRSSNNMAELFSGLGGWSSTLPSFGADITVAVEKNEEVARMHALTAKIEALPLASAIGKLHQKNLPRKFILIADLEEELTWYFLSWLKIAFWLASPPCQSWSTAGHMEGLASPNGSLIKSTTSWMMDMGAKAILLENVPGLTSHQDFDEVKKNFHAHAYHLVLDSVEDVFPIQAIHRTRWLGLAVPKDIQLSLSTLEYVKAIHLPKVFPQIGMNNSMMIAGVFNDKIQEWEWPQLIPTPAAVEMAKDNSFVPRALRKGNKLLGREEIMAMRTISHHQPIPSIMASYMRQHEISRHLLAKNGLHVWFVQDLDKIRYATPHEVAFAMGHPSNLVLPLNYPAAFQMVGNSLAYGHAALLIWKTHLLMGDDSPFVTSIQHVNDLAKHILDRQPKFCERVAVRRDNVVTIEMACGDNFAELRLKVISTEAQELAFDRDVDTSDMDNMSDSLIEPTPAKVQKTQASAITPTVPYEVDAGFAGVPILHGDDLVGLNIHPDRLRITRPDDSMIEELKIVPDDVLTKWEEGQVIHVANMHPVQILHSSGCWSAAAWTKDGVSVRNVFQLMLPHVVDEHILAIQYGVEELDLDDLLPPCEDVQTVLMFEPQQFDRLIVPDFVAEAFIASVDCCWTFRDLCAFVAAKCNALVTKVGIFDGDAQMPEAAYVVQQFSAQFRAALLPATLEVKQLIPRQACPLTLSEHVTVEGIRVRNPLHSENALTSDAGHIRIAARCPKWGTIRPISCRKDMHVELMTTQLFPHMCDDARLSIVVNSASPAGCTKIEQLLKYDHVEVHFIGPKPWPAAKVELLVPFVPGEPQDPECTTKVWIKGPFDHRAKLQIVDLDWTVTRVAAAYQTMHKSTLTMFATQHGKGVDSRLTFRQICTDHELHIRACALPGGARNTDDIAKVLEPLLRARGVPPDSTPGRIKTILSKIDHAELRAALSDEHYTLWAKLKDWANEAKIRLVTTDELRNHQKQARSLEHRTTKSEKRAWKTPVQTHVEVDTQHFKAGDQGLAVVTKEEAAKCLPVRPISSDPLGLIILSNQPIAGVVPITITATDAKKRPILVSAILLNFGDPIIEHKPSLLHSTLVETPVAVIEFVIKRDMVNNWSEVQAPLAYLGLHVPEMRKQTVTETWSIAAYDDSRWRVPHEDAAYVHGYAKVRKEQCDAILRRSGLAGIFLLPRTQDKKKDLAYSLIQLPGKSLDEAISIAKDYPKSLGVVECFASYALRTRREDANEMRTKIHPNSIAIQEGKIAPDSLWFLLKGLRKQTTCEDLTKLLISVGWVDASAIKPKGMAWLICAPQEPPASYMQIDDDLVSIAKIGQEKQSESSKLTGNAQFVPKPNLITPVAVSPASTGPSTASARFDELEDKLTKKMTDMFMCKSAETDEKFGKLQEQVVQQSTAIQDLHKRHDDFAAQQIDAGNKQVETSNKLDRLQESMASDNKWLVQQLKDMFGKVEGRLEKLEGQIADATMNDPNKRQKSS</sequence>
<dbReference type="InterPro" id="IPR050750">
    <property type="entry name" value="C5-MTase"/>
</dbReference>
<dbReference type="PANTHER" id="PTHR46098">
    <property type="entry name" value="TRNA (CYTOSINE(38)-C(5))-METHYLTRANSFERASE"/>
    <property type="match status" value="1"/>
</dbReference>
<evidence type="ECO:0000256" key="2">
    <source>
        <dbReference type="ARBA" id="ARBA00022679"/>
    </source>
</evidence>
<dbReference type="EMBL" id="CAXAMM010006557">
    <property type="protein sequence ID" value="CAK9011495.1"/>
    <property type="molecule type" value="Genomic_DNA"/>
</dbReference>
<keyword evidence="2" id="KW-0808">Transferase</keyword>
<keyword evidence="1 5" id="KW-0489">Methyltransferase</keyword>
<proteinExistence type="predicted"/>
<gene>
    <name evidence="5" type="ORF">SCF082_LOCUS11117</name>
</gene>
<keyword evidence="3" id="KW-0949">S-adenosyl-L-methionine</keyword>
<comment type="caution">
    <text evidence="5">The sequence shown here is derived from an EMBL/GenBank/DDBJ whole genome shotgun (WGS) entry which is preliminary data.</text>
</comment>
<dbReference type="GO" id="GO:0008168">
    <property type="term" value="F:methyltransferase activity"/>
    <property type="evidence" value="ECO:0007669"/>
    <property type="project" value="UniProtKB-KW"/>
</dbReference>
<protein>
    <submittedName>
        <fullName evidence="5">Modification methylase FnuDI (M.FnuDI) (Cytosine-specific methyltransferase FnuDI)</fullName>
    </submittedName>
</protein>
<dbReference type="Pfam" id="PF00145">
    <property type="entry name" value="DNA_methylase"/>
    <property type="match status" value="1"/>
</dbReference>
<dbReference type="InterPro" id="IPR001525">
    <property type="entry name" value="C5_MeTfrase"/>
</dbReference>
<dbReference type="SUPFAM" id="SSF53335">
    <property type="entry name" value="S-adenosyl-L-methionine-dependent methyltransferases"/>
    <property type="match status" value="1"/>
</dbReference>
<evidence type="ECO:0000313" key="5">
    <source>
        <dbReference type="EMBL" id="CAK9011495.1"/>
    </source>
</evidence>
<dbReference type="Gene3D" id="3.40.50.150">
    <property type="entry name" value="Vaccinia Virus protein VP39"/>
    <property type="match status" value="1"/>
</dbReference>
<name>A0ABP0JB25_9DINO</name>
<dbReference type="GO" id="GO:0032259">
    <property type="term" value="P:methylation"/>
    <property type="evidence" value="ECO:0007669"/>
    <property type="project" value="UniProtKB-KW"/>
</dbReference>
<evidence type="ECO:0000313" key="6">
    <source>
        <dbReference type="Proteomes" id="UP001642464"/>
    </source>
</evidence>